<gene>
    <name evidence="2" type="ORF">NAEGRDRAFT_76085</name>
</gene>
<proteinExistence type="predicted"/>
<dbReference type="PANTHER" id="PTHR24068">
    <property type="entry name" value="UBIQUITIN-CONJUGATING ENZYME E2"/>
    <property type="match status" value="1"/>
</dbReference>
<dbReference type="PROSITE" id="PS50127">
    <property type="entry name" value="UBC_2"/>
    <property type="match status" value="1"/>
</dbReference>
<dbReference type="Gene3D" id="3.10.110.10">
    <property type="entry name" value="Ubiquitin Conjugating Enzyme"/>
    <property type="match status" value="1"/>
</dbReference>
<evidence type="ECO:0000259" key="1">
    <source>
        <dbReference type="PROSITE" id="PS50127"/>
    </source>
</evidence>
<sequence length="170" mass="20074">MFSKERIQKEKEQKKSCPKEVTARVPGYQLRIQQELENLDKEWLDHLVIADTNKLDKMTITIVPSEGIWKNHPHEFELIIPHEYPHKAPNIICKTRIWHPNIDENGLVDLNLRYLFKPTMGLKDFFVGVLFLMLEPNPLDPQNYKAGRQFLDEPEGFKQKANNYMKGIYQ</sequence>
<dbReference type="KEGG" id="ngr:NAEGRDRAFT_76085"/>
<dbReference type="AlphaFoldDB" id="D2W3W1"/>
<name>D2W3W1_NAEGR</name>
<dbReference type="VEuPathDB" id="AmoebaDB:NAEGRDRAFT_76085"/>
<dbReference type="RefSeq" id="XP_002668983.1">
    <property type="nucleotide sequence ID" value="XM_002668937.1"/>
</dbReference>
<dbReference type="FunCoup" id="D2W3W1">
    <property type="interactions" value="749"/>
</dbReference>
<dbReference type="InterPro" id="IPR016135">
    <property type="entry name" value="UBQ-conjugating_enzyme/RWD"/>
</dbReference>
<dbReference type="InterPro" id="IPR000608">
    <property type="entry name" value="UBC"/>
</dbReference>
<dbReference type="Proteomes" id="UP000006671">
    <property type="component" value="Unassembled WGS sequence"/>
</dbReference>
<dbReference type="InParanoid" id="D2W3W1"/>
<dbReference type="SMART" id="SM00212">
    <property type="entry name" value="UBCc"/>
    <property type="match status" value="1"/>
</dbReference>
<dbReference type="CDD" id="cd23794">
    <property type="entry name" value="UBCc_UBE2F_UBE2M"/>
    <property type="match status" value="1"/>
</dbReference>
<dbReference type="STRING" id="5762.D2W3W1"/>
<dbReference type="eggNOG" id="KOG0420">
    <property type="taxonomic scope" value="Eukaryota"/>
</dbReference>
<evidence type="ECO:0000313" key="2">
    <source>
        <dbReference type="EMBL" id="EFC36239.1"/>
    </source>
</evidence>
<keyword evidence="3" id="KW-1185">Reference proteome</keyword>
<dbReference type="GeneID" id="8862032"/>
<protein>
    <submittedName>
        <fullName evidence="2">Predicted protein</fullName>
    </submittedName>
</protein>
<feature type="domain" description="UBC core" evidence="1">
    <location>
        <begin position="27"/>
        <end position="170"/>
    </location>
</feature>
<dbReference type="SUPFAM" id="SSF54495">
    <property type="entry name" value="UBC-like"/>
    <property type="match status" value="1"/>
</dbReference>
<evidence type="ECO:0000313" key="3">
    <source>
        <dbReference type="Proteomes" id="UP000006671"/>
    </source>
</evidence>
<reference evidence="2 3" key="1">
    <citation type="journal article" date="2010" name="Cell">
        <title>The genome of Naegleria gruberi illuminates early eukaryotic versatility.</title>
        <authorList>
            <person name="Fritz-Laylin L.K."/>
            <person name="Prochnik S.E."/>
            <person name="Ginger M.L."/>
            <person name="Dacks J.B."/>
            <person name="Carpenter M.L."/>
            <person name="Field M.C."/>
            <person name="Kuo A."/>
            <person name="Paredez A."/>
            <person name="Chapman J."/>
            <person name="Pham J."/>
            <person name="Shu S."/>
            <person name="Neupane R."/>
            <person name="Cipriano M."/>
            <person name="Mancuso J."/>
            <person name="Tu H."/>
            <person name="Salamov A."/>
            <person name="Lindquist E."/>
            <person name="Shapiro H."/>
            <person name="Lucas S."/>
            <person name="Grigoriev I.V."/>
            <person name="Cande W.Z."/>
            <person name="Fulton C."/>
            <person name="Rokhsar D.S."/>
            <person name="Dawson S.C."/>
        </authorList>
    </citation>
    <scope>NUCLEOTIDE SEQUENCE [LARGE SCALE GENOMIC DNA]</scope>
    <source>
        <strain evidence="2 3">NEG-M</strain>
    </source>
</reference>
<organism evidence="3">
    <name type="scientific">Naegleria gruberi</name>
    <name type="common">Amoeba</name>
    <dbReference type="NCBI Taxonomy" id="5762"/>
    <lineage>
        <taxon>Eukaryota</taxon>
        <taxon>Discoba</taxon>
        <taxon>Heterolobosea</taxon>
        <taxon>Tetramitia</taxon>
        <taxon>Eutetramitia</taxon>
        <taxon>Vahlkampfiidae</taxon>
        <taxon>Naegleria</taxon>
    </lineage>
</organism>
<dbReference type="Pfam" id="PF00179">
    <property type="entry name" value="UQ_con"/>
    <property type="match status" value="1"/>
</dbReference>
<dbReference type="OrthoDB" id="10249039at2759"/>
<accession>D2W3W1</accession>
<dbReference type="EMBL" id="GG738934">
    <property type="protein sequence ID" value="EFC36239.1"/>
    <property type="molecule type" value="Genomic_DNA"/>
</dbReference>